<dbReference type="SUPFAM" id="SSF51735">
    <property type="entry name" value="NAD(P)-binding Rossmann-fold domains"/>
    <property type="match status" value="1"/>
</dbReference>
<evidence type="ECO:0000256" key="4">
    <source>
        <dbReference type="ARBA" id="ARBA00022898"/>
    </source>
</evidence>
<dbReference type="AlphaFoldDB" id="A0A3M8B8G9"/>
<evidence type="ECO:0000256" key="3">
    <source>
        <dbReference type="ARBA" id="ARBA00022679"/>
    </source>
</evidence>
<dbReference type="InterPro" id="IPR015424">
    <property type="entry name" value="PyrdxlP-dep_Trfase"/>
</dbReference>
<dbReference type="GO" id="GO:0030170">
    <property type="term" value="F:pyridoxal phosphate binding"/>
    <property type="evidence" value="ECO:0007669"/>
    <property type="project" value="InterPro"/>
</dbReference>
<accession>A0A3M8B8G9</accession>
<dbReference type="Gene3D" id="3.40.640.10">
    <property type="entry name" value="Type I PLP-dependent aspartate aminotransferase-like (Major domain)"/>
    <property type="match status" value="1"/>
</dbReference>
<keyword evidence="2 5" id="KW-0032">Aminotransferase</keyword>
<dbReference type="SUPFAM" id="SSF53383">
    <property type="entry name" value="PLP-dependent transferases"/>
    <property type="match status" value="1"/>
</dbReference>
<protein>
    <submittedName>
        <fullName evidence="5">Aminotransferase class III-fold pyridoxal phosphate-dependent enzyme</fullName>
    </submittedName>
</protein>
<evidence type="ECO:0000256" key="1">
    <source>
        <dbReference type="ARBA" id="ARBA00001933"/>
    </source>
</evidence>
<dbReference type="PROSITE" id="PS00600">
    <property type="entry name" value="AA_TRANSFER_CLASS_3"/>
    <property type="match status" value="1"/>
</dbReference>
<name>A0A3M8B8G9_9BACL</name>
<dbReference type="InterPro" id="IPR036291">
    <property type="entry name" value="NAD(P)-bd_dom_sf"/>
</dbReference>
<evidence type="ECO:0000313" key="5">
    <source>
        <dbReference type="EMBL" id="RNB59679.1"/>
    </source>
</evidence>
<dbReference type="RefSeq" id="WP_122903345.1">
    <property type="nucleotide sequence ID" value="NZ_RHHS01000012.1"/>
</dbReference>
<dbReference type="Pfam" id="PF00202">
    <property type="entry name" value="Aminotran_3"/>
    <property type="match status" value="1"/>
</dbReference>
<keyword evidence="6" id="KW-1185">Reference proteome</keyword>
<dbReference type="PANTHER" id="PTHR11986:SF79">
    <property type="entry name" value="ACETYLORNITHINE AMINOTRANSFERASE, MITOCHONDRIAL"/>
    <property type="match status" value="1"/>
</dbReference>
<gene>
    <name evidence="5" type="ORF">EDM57_03295</name>
</gene>
<evidence type="ECO:0000256" key="2">
    <source>
        <dbReference type="ARBA" id="ARBA00022576"/>
    </source>
</evidence>
<dbReference type="PANTHER" id="PTHR11986">
    <property type="entry name" value="AMINOTRANSFERASE CLASS III"/>
    <property type="match status" value="1"/>
</dbReference>
<evidence type="ECO:0000313" key="6">
    <source>
        <dbReference type="Proteomes" id="UP000268829"/>
    </source>
</evidence>
<comment type="caution">
    <text evidence="5">The sequence shown here is derived from an EMBL/GenBank/DDBJ whole genome shotgun (WGS) entry which is preliminary data.</text>
</comment>
<dbReference type="GO" id="GO:0008483">
    <property type="term" value="F:transaminase activity"/>
    <property type="evidence" value="ECO:0007669"/>
    <property type="project" value="UniProtKB-KW"/>
</dbReference>
<dbReference type="InterPro" id="IPR015422">
    <property type="entry name" value="PyrdxlP-dep_Trfase_small"/>
</dbReference>
<dbReference type="InterPro" id="IPR050103">
    <property type="entry name" value="Class-III_PLP-dep_AT"/>
</dbReference>
<dbReference type="InterPro" id="IPR015421">
    <property type="entry name" value="PyrdxlP-dep_Trfase_major"/>
</dbReference>
<dbReference type="EMBL" id="RHHS01000012">
    <property type="protein sequence ID" value="RNB59679.1"/>
    <property type="molecule type" value="Genomic_DNA"/>
</dbReference>
<comment type="cofactor">
    <cofactor evidence="1">
        <name>pyridoxal 5'-phosphate</name>
        <dbReference type="ChEBI" id="CHEBI:597326"/>
    </cofactor>
</comment>
<dbReference type="InterPro" id="IPR049704">
    <property type="entry name" value="Aminotrans_3_PPA_site"/>
</dbReference>
<dbReference type="FunFam" id="3.40.640.10:FF:000004">
    <property type="entry name" value="Acetylornithine aminotransferase"/>
    <property type="match status" value="1"/>
</dbReference>
<sequence>MKRLNPVVADLLTIFKMDKKYVRGEGYYLYEADGTRYTDFIAQYGAIPLGYNHEAIWAALDEIRENKLPSLCQPSTPIKAVELAQFLCDKMPGNLSVCTFGQSGAEAVEAAIKLARAATRKRKIVSTWKSFHGKTAGALAATGQEVYQKPFFIDTADYIKIPYNDEAALKKVLQEQGDEIAGFLVEPVQGEGGVNVPSSTYLRKAQELCRQHGVLFILDEIQTGLGRMGNWAVCVEQGLEPDILLLSKALGGGVVPIGVCMSTSALWEEDDFGKNHSSTFANNNFTCSISLAYLKYLEQNQHLFQQVKENGAYMRERLLQIQQKWPGVIKEVRGEAYLQAIEFEEIDAGDSYEFSILCSQGGLGYLVCGFLLNVYKLRIMPYLNQEMAVRIEPPLTISREEIDKLLYAIDRTCEILYYRDFYHLYRYTIYDNTIPETITDYRSKRREIVNSSTTKEPHRRFSFIAHYPQTRDLAINTPSFEQFNETELSNILEWQADYGEPGVVCTLSKISSKHGDVAAGSIIAIPYGGPKVLERPRKEVVSAIRAAIRQGREMGATVFGLGAYTSIVTRGGIDVRDMMLDHEILTTGNTFTVITSVNALLTGAAKMDITLETCRGAVIGANGSIGRLCAILLSQKMENIVLIGRKSNEKVNMERLRELANEIYLHAILYHKKRSGIRERILSMLETEPVFGGGLYETRKRLYELFLTAESSEAGNSEERMNEVIIDDIELLFRQAGQKPPIDYGVDIDYFLPELDAILVATSSIGELLHPELIKSGAVICDVSRPANVGKIVQEKRPDVLVIEGGLVKFPEELAFGQNLGYKPGVNLACLSETILLTLENSNRNMGIGGRITMEDMYYIQGLAEKHGFTLASLHSFEKEIDDDYIERVKAAVNKPQVVSEFS</sequence>
<dbReference type="Proteomes" id="UP000268829">
    <property type="component" value="Unassembled WGS sequence"/>
</dbReference>
<dbReference type="GO" id="GO:0042802">
    <property type="term" value="F:identical protein binding"/>
    <property type="evidence" value="ECO:0007669"/>
    <property type="project" value="TreeGrafter"/>
</dbReference>
<organism evidence="5 6">
    <name type="scientific">Brevibacillus gelatini</name>
    <dbReference type="NCBI Taxonomy" id="1655277"/>
    <lineage>
        <taxon>Bacteria</taxon>
        <taxon>Bacillati</taxon>
        <taxon>Bacillota</taxon>
        <taxon>Bacilli</taxon>
        <taxon>Bacillales</taxon>
        <taxon>Paenibacillaceae</taxon>
        <taxon>Brevibacillus</taxon>
    </lineage>
</organism>
<dbReference type="OrthoDB" id="9801052at2"/>
<reference evidence="5 6" key="1">
    <citation type="submission" date="2018-10" db="EMBL/GenBank/DDBJ databases">
        <title>Phylogenomics of Brevibacillus.</title>
        <authorList>
            <person name="Dunlap C."/>
        </authorList>
    </citation>
    <scope>NUCLEOTIDE SEQUENCE [LARGE SCALE GENOMIC DNA]</scope>
    <source>
        <strain evidence="5 6">DSM 100115</strain>
    </source>
</reference>
<keyword evidence="4" id="KW-0663">Pyridoxal phosphate</keyword>
<dbReference type="InterPro" id="IPR005814">
    <property type="entry name" value="Aminotrans_3"/>
</dbReference>
<dbReference type="CDD" id="cd00610">
    <property type="entry name" value="OAT_like"/>
    <property type="match status" value="1"/>
</dbReference>
<proteinExistence type="predicted"/>
<dbReference type="Gene3D" id="3.90.1150.10">
    <property type="entry name" value="Aspartate Aminotransferase, domain 1"/>
    <property type="match status" value="1"/>
</dbReference>
<keyword evidence="3 5" id="KW-0808">Transferase</keyword>
<dbReference type="Gene3D" id="3.40.50.720">
    <property type="entry name" value="NAD(P)-binding Rossmann-like Domain"/>
    <property type="match status" value="1"/>
</dbReference>